<dbReference type="Proteomes" id="UP000823941">
    <property type="component" value="Chromosome 7"/>
</dbReference>
<evidence type="ECO:0000313" key="7">
    <source>
        <dbReference type="Proteomes" id="UP000823941"/>
    </source>
</evidence>
<keyword evidence="7" id="KW-1185">Reference proteome</keyword>
<evidence type="ECO:0000259" key="5">
    <source>
        <dbReference type="Pfam" id="PF01416"/>
    </source>
</evidence>
<accession>A0ABQ7QWI7</accession>
<dbReference type="CDD" id="cd02568">
    <property type="entry name" value="PseudoU_synth_PUS1_PUS2"/>
    <property type="match status" value="1"/>
</dbReference>
<feature type="compositionally biased region" description="Basic and acidic residues" evidence="4">
    <location>
        <begin position="394"/>
        <end position="448"/>
    </location>
</feature>
<dbReference type="InterPro" id="IPR020103">
    <property type="entry name" value="PsdUridine_synth_cat_dom_sf"/>
</dbReference>
<dbReference type="InterPro" id="IPR020097">
    <property type="entry name" value="PsdUridine_synth_TruA_a/b_dom"/>
</dbReference>
<dbReference type="PANTHER" id="PTHR11142:SF4">
    <property type="entry name" value="PSEUDOURIDYLATE SYNTHASE 1 HOMOLOG"/>
    <property type="match status" value="1"/>
</dbReference>
<gene>
    <name evidence="6" type="ORF">JYU34_005379</name>
</gene>
<comment type="similarity">
    <text evidence="1">Belongs to the tRNA pseudouridine synthase TruA family.</text>
</comment>
<dbReference type="InterPro" id="IPR020095">
    <property type="entry name" value="PsdUridine_synth_TruA_C"/>
</dbReference>
<reference evidence="6 7" key="1">
    <citation type="submission" date="2021-06" db="EMBL/GenBank/DDBJ databases">
        <title>A haploid diamondback moth (Plutella xylostella L.) genome assembly resolves 31 chromosomes and identifies a diamide resistance mutation.</title>
        <authorList>
            <person name="Ward C.M."/>
            <person name="Perry K.D."/>
            <person name="Baker G."/>
            <person name="Powis K."/>
            <person name="Heckel D.G."/>
            <person name="Baxter S.W."/>
        </authorList>
    </citation>
    <scope>NUCLEOTIDE SEQUENCE [LARGE SCALE GENOMIC DNA]</scope>
    <source>
        <strain evidence="6 7">LV</strain>
        <tissue evidence="6">Single pupa</tissue>
    </source>
</reference>
<evidence type="ECO:0000256" key="4">
    <source>
        <dbReference type="SAM" id="MobiDB-lite"/>
    </source>
</evidence>
<dbReference type="Gene3D" id="3.30.70.580">
    <property type="entry name" value="Pseudouridine synthase I, catalytic domain, N-terminal subdomain"/>
    <property type="match status" value="1"/>
</dbReference>
<dbReference type="Gene3D" id="3.30.70.660">
    <property type="entry name" value="Pseudouridine synthase I, catalytic domain, C-terminal subdomain"/>
    <property type="match status" value="1"/>
</dbReference>
<dbReference type="Pfam" id="PF01416">
    <property type="entry name" value="PseudoU_synth_1"/>
    <property type="match status" value="1"/>
</dbReference>
<sequence>MDVAVTEDNEVVSNKKFTRFRKRQWENYSKKENDGSENKRTCDGDKPFERIKKKKMAMLLGYCGVDYYGMQRNPGVPTIEEELLKALLEAKYISDEDFKNQQNAQFQRSSRTDKGVSAARQVVSLKMPLEVHKEEINSRLPECIRVFGIKRVTNKFNSKGKCNARTYSYTLPTYVFESSLITVEDRKKYRITPEKLEEVNKVLGVYKGTKSYHNFTEKKHHTDPSASRFMMSFGVEKVFVDSEMEFAVLLVKGQSFMLHQIRKMVGLTIAVVRGHTDMATLEKSFGKEKVMIPTAPGLGLVLDMVHYDRYDARYKTSHDSLTWQDEEEAVQKFKHDHIYPVIVRGELEGNAIGEWIDTKLIQHSYEPSDDVPLEKGEENEIEMGGDDDDEDDTAPERETTTEDSKKDHDKSSKDSVVDAKTCEKENPNEGSEQSDKIEVSEFSVKEIS</sequence>
<dbReference type="PANTHER" id="PTHR11142">
    <property type="entry name" value="PSEUDOURIDYLATE SYNTHASE"/>
    <property type="match status" value="1"/>
</dbReference>
<feature type="compositionally biased region" description="Acidic residues" evidence="4">
    <location>
        <begin position="380"/>
        <end position="393"/>
    </location>
</feature>
<protein>
    <recommendedName>
        <fullName evidence="5">Pseudouridine synthase I TruA alpha/beta domain-containing protein</fullName>
    </recommendedName>
</protein>
<proteinExistence type="inferred from homology"/>
<dbReference type="EMBL" id="JAHIBW010000007">
    <property type="protein sequence ID" value="KAG7309412.1"/>
    <property type="molecule type" value="Genomic_DNA"/>
</dbReference>
<evidence type="ECO:0000256" key="3">
    <source>
        <dbReference type="ARBA" id="ARBA00023235"/>
    </source>
</evidence>
<dbReference type="SUPFAM" id="SSF55120">
    <property type="entry name" value="Pseudouridine synthase"/>
    <property type="match status" value="1"/>
</dbReference>
<keyword evidence="2" id="KW-0819">tRNA processing</keyword>
<evidence type="ECO:0000256" key="2">
    <source>
        <dbReference type="ARBA" id="ARBA00022694"/>
    </source>
</evidence>
<dbReference type="InterPro" id="IPR020094">
    <property type="entry name" value="TruA/RsuA/RluB/E/F_N"/>
</dbReference>
<comment type="caution">
    <text evidence="6">The sequence shown here is derived from an EMBL/GenBank/DDBJ whole genome shotgun (WGS) entry which is preliminary data.</text>
</comment>
<feature type="domain" description="Pseudouridine synthase I TruA alpha/beta" evidence="5">
    <location>
        <begin position="206"/>
        <end position="308"/>
    </location>
</feature>
<keyword evidence="3" id="KW-0413">Isomerase</keyword>
<dbReference type="NCBIfam" id="TIGR00071">
    <property type="entry name" value="hisT_truA"/>
    <property type="match status" value="1"/>
</dbReference>
<organism evidence="6 7">
    <name type="scientific">Plutella xylostella</name>
    <name type="common">Diamondback moth</name>
    <name type="synonym">Plutella maculipennis</name>
    <dbReference type="NCBI Taxonomy" id="51655"/>
    <lineage>
        <taxon>Eukaryota</taxon>
        <taxon>Metazoa</taxon>
        <taxon>Ecdysozoa</taxon>
        <taxon>Arthropoda</taxon>
        <taxon>Hexapoda</taxon>
        <taxon>Insecta</taxon>
        <taxon>Pterygota</taxon>
        <taxon>Neoptera</taxon>
        <taxon>Endopterygota</taxon>
        <taxon>Lepidoptera</taxon>
        <taxon>Glossata</taxon>
        <taxon>Ditrysia</taxon>
        <taxon>Yponomeutoidea</taxon>
        <taxon>Plutellidae</taxon>
        <taxon>Plutella</taxon>
    </lineage>
</organism>
<dbReference type="InterPro" id="IPR041708">
    <property type="entry name" value="PUS1/PUS2-like"/>
</dbReference>
<evidence type="ECO:0000313" key="6">
    <source>
        <dbReference type="EMBL" id="KAG7309412.1"/>
    </source>
</evidence>
<evidence type="ECO:0000256" key="1">
    <source>
        <dbReference type="ARBA" id="ARBA00009375"/>
    </source>
</evidence>
<name>A0ABQ7QWI7_PLUXY</name>
<dbReference type="InterPro" id="IPR001406">
    <property type="entry name" value="PsdUridine_synth_TruA"/>
</dbReference>
<feature type="region of interest" description="Disordered" evidence="4">
    <location>
        <begin position="380"/>
        <end position="448"/>
    </location>
</feature>